<feature type="domain" description="Gal80p-like C-terminal" evidence="2">
    <location>
        <begin position="138"/>
        <end position="284"/>
    </location>
</feature>
<sequence length="367" mass="40283">MAPIRVGFIGLSKSGWAPGAHLPYLTANKEYEIVAICNSSVQSSQEAIKLYSLPASTAAYSHPEEIANDPNVDLVVCSVRVDRHFPTIAPSLKAGKDVYVEWPLGKSAAEARELLRLKNEGGVKKAVVGLQAGQSLAVQLVKKLIEEGRIGTVLNSTWVSAAINGGDTVSEPYEYLGQKEVGGNLVTIHFAHSLEAVQQVLGYGFEKHNSIIANRRPFVKLLNSEGKVVDEKHPKTADDTIFFSGIIKGSGVPFSFSLRGGTPFKNTPGLEWRIYGSKAEIRVTAPNPFLQIGLPDTKVEIHDFAKDTVEEVPFPKDEFEDFAVPARNVSRVYQKFAKGEIICSFEEAVQRHEFIEELYKENGYLHG</sequence>
<dbReference type="GeneID" id="36570381"/>
<evidence type="ECO:0000313" key="4">
    <source>
        <dbReference type="Proteomes" id="UP000241818"/>
    </source>
</evidence>
<evidence type="ECO:0000313" key="3">
    <source>
        <dbReference type="EMBL" id="PSS25234.1"/>
    </source>
</evidence>
<dbReference type="InParanoid" id="A0A2T3BAE2"/>
<dbReference type="GO" id="GO:0000166">
    <property type="term" value="F:nucleotide binding"/>
    <property type="evidence" value="ECO:0007669"/>
    <property type="project" value="InterPro"/>
</dbReference>
<accession>A0A2T3BAE2</accession>
<dbReference type="Gene3D" id="3.40.50.720">
    <property type="entry name" value="NAD(P)-binding Rossmann-like Domain"/>
    <property type="match status" value="1"/>
</dbReference>
<dbReference type="Gene3D" id="3.30.360.10">
    <property type="entry name" value="Dihydrodipicolinate Reductase, domain 2"/>
    <property type="match status" value="1"/>
</dbReference>
<dbReference type="InterPro" id="IPR051317">
    <property type="entry name" value="Gfo/Idh/MocA_oxidoreduct"/>
</dbReference>
<dbReference type="FunCoup" id="A0A2T3BAE2">
    <property type="interactions" value="311"/>
</dbReference>
<gene>
    <name evidence="3" type="ORF">M430DRAFT_133496</name>
</gene>
<dbReference type="EMBL" id="KZ679007">
    <property type="protein sequence ID" value="PSS25234.1"/>
    <property type="molecule type" value="Genomic_DNA"/>
</dbReference>
<dbReference type="SUPFAM" id="SSF55347">
    <property type="entry name" value="Glyceraldehyde-3-phosphate dehydrogenase-like, C-terminal domain"/>
    <property type="match status" value="1"/>
</dbReference>
<dbReference type="Pfam" id="PF01408">
    <property type="entry name" value="GFO_IDH_MocA"/>
    <property type="match status" value="1"/>
</dbReference>
<dbReference type="InterPro" id="IPR036291">
    <property type="entry name" value="NAD(P)-bd_dom_sf"/>
</dbReference>
<dbReference type="InterPro" id="IPR055080">
    <property type="entry name" value="Gal80p-like_C"/>
</dbReference>
<feature type="domain" description="Gfo/Idh/MocA-like oxidoreductase N-terminal" evidence="1">
    <location>
        <begin position="4"/>
        <end position="124"/>
    </location>
</feature>
<dbReference type="InterPro" id="IPR000683">
    <property type="entry name" value="Gfo/Idh/MocA-like_OxRdtase_N"/>
</dbReference>
<dbReference type="PANTHER" id="PTHR43708:SF1">
    <property type="entry name" value="GALACTOSE_LACTOSE METABOLISM REGULATORY PROTEIN GAL80"/>
    <property type="match status" value="1"/>
</dbReference>
<reference evidence="3 4" key="1">
    <citation type="journal article" date="2018" name="New Phytol.">
        <title>Comparative genomics and transcriptomics depict ericoid mycorrhizal fungi as versatile saprotrophs and plant mutualists.</title>
        <authorList>
            <person name="Martino E."/>
            <person name="Morin E."/>
            <person name="Grelet G.A."/>
            <person name="Kuo A."/>
            <person name="Kohler A."/>
            <person name="Daghino S."/>
            <person name="Barry K.W."/>
            <person name="Cichocki N."/>
            <person name="Clum A."/>
            <person name="Dockter R.B."/>
            <person name="Hainaut M."/>
            <person name="Kuo R.C."/>
            <person name="LaButti K."/>
            <person name="Lindahl B.D."/>
            <person name="Lindquist E.A."/>
            <person name="Lipzen A."/>
            <person name="Khouja H.R."/>
            <person name="Magnuson J."/>
            <person name="Murat C."/>
            <person name="Ohm R.A."/>
            <person name="Singer S.W."/>
            <person name="Spatafora J.W."/>
            <person name="Wang M."/>
            <person name="Veneault-Fourrey C."/>
            <person name="Henrissat B."/>
            <person name="Grigoriev I.V."/>
            <person name="Martin F.M."/>
            <person name="Perotto S."/>
        </authorList>
    </citation>
    <scope>NUCLEOTIDE SEQUENCE [LARGE SCALE GENOMIC DNA]</scope>
    <source>
        <strain evidence="3 4">ATCC 22711</strain>
    </source>
</reference>
<dbReference type="Proteomes" id="UP000241818">
    <property type="component" value="Unassembled WGS sequence"/>
</dbReference>
<dbReference type="AlphaFoldDB" id="A0A2T3BAE2"/>
<name>A0A2T3BAE2_AMORE</name>
<dbReference type="OrthoDB" id="446809at2759"/>
<keyword evidence="4" id="KW-1185">Reference proteome</keyword>
<dbReference type="RefSeq" id="XP_024723833.1">
    <property type="nucleotide sequence ID" value="XM_024862300.1"/>
</dbReference>
<proteinExistence type="predicted"/>
<dbReference type="STRING" id="857342.A0A2T3BAE2"/>
<evidence type="ECO:0000259" key="2">
    <source>
        <dbReference type="Pfam" id="PF22685"/>
    </source>
</evidence>
<dbReference type="Pfam" id="PF22685">
    <property type="entry name" value="Gal80p_C-like"/>
    <property type="match status" value="1"/>
</dbReference>
<organism evidence="3 4">
    <name type="scientific">Amorphotheca resinae ATCC 22711</name>
    <dbReference type="NCBI Taxonomy" id="857342"/>
    <lineage>
        <taxon>Eukaryota</taxon>
        <taxon>Fungi</taxon>
        <taxon>Dikarya</taxon>
        <taxon>Ascomycota</taxon>
        <taxon>Pezizomycotina</taxon>
        <taxon>Leotiomycetes</taxon>
        <taxon>Helotiales</taxon>
        <taxon>Amorphothecaceae</taxon>
        <taxon>Amorphotheca</taxon>
    </lineage>
</organism>
<protein>
    <submittedName>
        <fullName evidence="3">Uncharacterized protein</fullName>
    </submittedName>
</protein>
<dbReference type="PANTHER" id="PTHR43708">
    <property type="entry name" value="CONSERVED EXPRESSED OXIDOREDUCTASE (EUROFUNG)"/>
    <property type="match status" value="1"/>
</dbReference>
<dbReference type="SUPFAM" id="SSF51735">
    <property type="entry name" value="NAD(P)-binding Rossmann-fold domains"/>
    <property type="match status" value="1"/>
</dbReference>
<evidence type="ECO:0000259" key="1">
    <source>
        <dbReference type="Pfam" id="PF01408"/>
    </source>
</evidence>